<dbReference type="Gene3D" id="3.30.565.10">
    <property type="entry name" value="Histidine kinase-like ATPase, C-terminal domain"/>
    <property type="match status" value="1"/>
</dbReference>
<dbReference type="PROSITE" id="PS50109">
    <property type="entry name" value="HIS_KIN"/>
    <property type="match status" value="1"/>
</dbReference>
<dbReference type="SMART" id="SM00028">
    <property type="entry name" value="TPR"/>
    <property type="match status" value="8"/>
</dbReference>
<dbReference type="SMART" id="SM00387">
    <property type="entry name" value="HATPase_c"/>
    <property type="match status" value="1"/>
</dbReference>
<dbReference type="InterPro" id="IPR019734">
    <property type="entry name" value="TPR_rpt"/>
</dbReference>
<evidence type="ECO:0000256" key="5">
    <source>
        <dbReference type="SAM" id="MobiDB-lite"/>
    </source>
</evidence>
<dbReference type="Proteomes" id="UP001501243">
    <property type="component" value="Unassembled WGS sequence"/>
</dbReference>
<dbReference type="SUPFAM" id="SSF47384">
    <property type="entry name" value="Homodimeric domain of signal transducing histidine kinase"/>
    <property type="match status" value="1"/>
</dbReference>
<keyword evidence="4" id="KW-0802">TPR repeat</keyword>
<dbReference type="Pfam" id="PF13176">
    <property type="entry name" value="TPR_7"/>
    <property type="match status" value="1"/>
</dbReference>
<dbReference type="PANTHER" id="PTHR43547">
    <property type="entry name" value="TWO-COMPONENT HISTIDINE KINASE"/>
    <property type="match status" value="1"/>
</dbReference>
<evidence type="ECO:0000256" key="2">
    <source>
        <dbReference type="ARBA" id="ARBA00012438"/>
    </source>
</evidence>
<dbReference type="PROSITE" id="PS50005">
    <property type="entry name" value="TPR"/>
    <property type="match status" value="1"/>
</dbReference>
<dbReference type="EMBL" id="BAABGQ010000004">
    <property type="protein sequence ID" value="GAA4495076.1"/>
    <property type="molecule type" value="Genomic_DNA"/>
</dbReference>
<dbReference type="RefSeq" id="WP_208132569.1">
    <property type="nucleotide sequence ID" value="NZ_BAABGQ010000004.1"/>
</dbReference>
<protein>
    <recommendedName>
        <fullName evidence="2">histidine kinase</fullName>
        <ecNumber evidence="2">2.7.13.3</ecNumber>
    </recommendedName>
</protein>
<evidence type="ECO:0000256" key="3">
    <source>
        <dbReference type="ARBA" id="ARBA00022553"/>
    </source>
</evidence>
<keyword evidence="9" id="KW-1185">Reference proteome</keyword>
<dbReference type="PRINTS" id="PR00344">
    <property type="entry name" value="BCTRLSENSOR"/>
</dbReference>
<organism evidence="8 9">
    <name type="scientific">Hymenobacter ginsengisoli</name>
    <dbReference type="NCBI Taxonomy" id="1051626"/>
    <lineage>
        <taxon>Bacteria</taxon>
        <taxon>Pseudomonadati</taxon>
        <taxon>Bacteroidota</taxon>
        <taxon>Cytophagia</taxon>
        <taxon>Cytophagales</taxon>
        <taxon>Hymenobacteraceae</taxon>
        <taxon>Hymenobacter</taxon>
    </lineage>
</organism>
<dbReference type="InterPro" id="IPR004358">
    <property type="entry name" value="Sig_transdc_His_kin-like_C"/>
</dbReference>
<dbReference type="InterPro" id="IPR003661">
    <property type="entry name" value="HisK_dim/P_dom"/>
</dbReference>
<dbReference type="SUPFAM" id="SSF55874">
    <property type="entry name" value="ATPase domain of HSP90 chaperone/DNA topoisomerase II/histidine kinase"/>
    <property type="match status" value="1"/>
</dbReference>
<comment type="catalytic activity">
    <reaction evidence="1">
        <text>ATP + protein L-histidine = ADP + protein N-phospho-L-histidine.</text>
        <dbReference type="EC" id="2.7.13.3"/>
    </reaction>
</comment>
<dbReference type="Gene3D" id="1.25.40.10">
    <property type="entry name" value="Tetratricopeptide repeat domain"/>
    <property type="match status" value="2"/>
</dbReference>
<feature type="transmembrane region" description="Helical" evidence="6">
    <location>
        <begin position="454"/>
        <end position="474"/>
    </location>
</feature>
<accession>A0ABP8PZE8</accession>
<dbReference type="Pfam" id="PF00512">
    <property type="entry name" value="HisKA"/>
    <property type="match status" value="1"/>
</dbReference>
<evidence type="ECO:0000313" key="8">
    <source>
        <dbReference type="EMBL" id="GAA4495076.1"/>
    </source>
</evidence>
<dbReference type="Pfam" id="PF02518">
    <property type="entry name" value="HATPase_c"/>
    <property type="match status" value="1"/>
</dbReference>
<gene>
    <name evidence="8" type="ORF">GCM10023172_06200</name>
</gene>
<dbReference type="EC" id="2.7.13.3" evidence="2"/>
<dbReference type="SMART" id="SM00388">
    <property type="entry name" value="HisKA"/>
    <property type="match status" value="1"/>
</dbReference>
<dbReference type="InterPro" id="IPR005467">
    <property type="entry name" value="His_kinase_dom"/>
</dbReference>
<keyword evidence="6" id="KW-0812">Transmembrane</keyword>
<dbReference type="InterPro" id="IPR036097">
    <property type="entry name" value="HisK_dim/P_sf"/>
</dbReference>
<dbReference type="InterPro" id="IPR003594">
    <property type="entry name" value="HATPase_dom"/>
</dbReference>
<feature type="region of interest" description="Disordered" evidence="5">
    <location>
        <begin position="652"/>
        <end position="677"/>
    </location>
</feature>
<dbReference type="InterPro" id="IPR011990">
    <property type="entry name" value="TPR-like_helical_dom_sf"/>
</dbReference>
<evidence type="ECO:0000313" key="9">
    <source>
        <dbReference type="Proteomes" id="UP001501243"/>
    </source>
</evidence>
<dbReference type="Pfam" id="PF13424">
    <property type="entry name" value="TPR_12"/>
    <property type="match status" value="3"/>
</dbReference>
<comment type="caution">
    <text evidence="8">The sequence shown here is derived from an EMBL/GenBank/DDBJ whole genome shotgun (WGS) entry which is preliminary data.</text>
</comment>
<feature type="repeat" description="TPR" evidence="4">
    <location>
        <begin position="174"/>
        <end position="207"/>
    </location>
</feature>
<dbReference type="Gene3D" id="1.10.287.130">
    <property type="match status" value="1"/>
</dbReference>
<name>A0ABP8PZE8_9BACT</name>
<evidence type="ECO:0000256" key="6">
    <source>
        <dbReference type="SAM" id="Phobius"/>
    </source>
</evidence>
<dbReference type="PANTHER" id="PTHR43547:SF2">
    <property type="entry name" value="HYBRID SIGNAL TRANSDUCTION HISTIDINE KINASE C"/>
    <property type="match status" value="1"/>
</dbReference>
<dbReference type="InterPro" id="IPR036890">
    <property type="entry name" value="HATPase_C_sf"/>
</dbReference>
<dbReference type="SUPFAM" id="SSF48452">
    <property type="entry name" value="TPR-like"/>
    <property type="match status" value="3"/>
</dbReference>
<feature type="domain" description="Histidine kinase" evidence="7">
    <location>
        <begin position="503"/>
        <end position="720"/>
    </location>
</feature>
<keyword evidence="6" id="KW-0472">Membrane</keyword>
<proteinExistence type="predicted"/>
<evidence type="ECO:0000259" key="7">
    <source>
        <dbReference type="PROSITE" id="PS50109"/>
    </source>
</evidence>
<keyword evidence="3" id="KW-0597">Phosphoprotein</keyword>
<evidence type="ECO:0000256" key="1">
    <source>
        <dbReference type="ARBA" id="ARBA00000085"/>
    </source>
</evidence>
<dbReference type="CDD" id="cd00082">
    <property type="entry name" value="HisKA"/>
    <property type="match status" value="1"/>
</dbReference>
<reference evidence="9" key="1">
    <citation type="journal article" date="2019" name="Int. J. Syst. Evol. Microbiol.">
        <title>The Global Catalogue of Microorganisms (GCM) 10K type strain sequencing project: providing services to taxonomists for standard genome sequencing and annotation.</title>
        <authorList>
            <consortium name="The Broad Institute Genomics Platform"/>
            <consortium name="The Broad Institute Genome Sequencing Center for Infectious Disease"/>
            <person name="Wu L."/>
            <person name="Ma J."/>
        </authorList>
    </citation>
    <scope>NUCLEOTIDE SEQUENCE [LARGE SCALE GENOMIC DNA]</scope>
    <source>
        <strain evidence="9">JCM 17841</strain>
    </source>
</reference>
<evidence type="ECO:0000256" key="4">
    <source>
        <dbReference type="PROSITE-ProRule" id="PRU00339"/>
    </source>
</evidence>
<sequence length="741" mass="80210">MIQVVTWQRLALALAFWGLFRGEEVRAAGRPNPRAIVDSLRHRAATEAADTSHTQTLNELGFDLAQLGQYAEARSVLRQAQRLSRQLGFATGQVRALSGLGVSYQNEGNFPQARVLLDSAVALGQQLHEQRKLGSALLNRARLCNSQDDYACALESVQAARRFFEARGDWPRTSQTLNGLGSIYSNRGDYPRAVAVLFEAVRLARQHHDAQTEVNALGNIGNVYLKEKEYSQALQTYQLLLPRLDAVPDFRGKPEAYHDLAIVLAHLHRPQAEAYFKKSLAGFEQLKEPADVGQVLGSYANFLLDAGRRAEAVQAYTRALALLQAADDNSSTANVLNGLAQAYQQSGQPALAATHARAALALAQRIHDLPDLQTAATRLAALAKASGDYRRALAYTEQAQAANDSLFSQAKAEQIGRLQGDFQLSQERERRQALAHTSAAQAETLRLRLRQLRGLAAGLTAAALGALVLGWLAWQLRRRNRLVEKQRAELTELNATKDRLFSIIGHDLRAPLHSLHTFVELLSGPPLPPERLRQYTRHLTQTLDQTLVLLENLLGWAVMQLRGASPPRAEILSLAAAVEDAASLLAPTAEAAGLTLRTTLRGDEWVQADPAAVRLVLRNLLSNALKFTPSGGQVTVAAERREGAWQLAVADTGQGLPTPTPRQPLAPQGLPRRAAQGAPGAGLGLVLSRDYVRRSHGELEVASAGPGQGTTFYLLLPAAEGSASPLLRAPDSSPAVTASAA</sequence>
<keyword evidence="6" id="KW-1133">Transmembrane helix</keyword>